<evidence type="ECO:0000259" key="1">
    <source>
        <dbReference type="PROSITE" id="PS50011"/>
    </source>
</evidence>
<evidence type="ECO:0000313" key="2">
    <source>
        <dbReference type="EMBL" id="OWA51965.1"/>
    </source>
</evidence>
<dbReference type="GO" id="GO:0005737">
    <property type="term" value="C:cytoplasm"/>
    <property type="evidence" value="ECO:0007669"/>
    <property type="project" value="TreeGrafter"/>
</dbReference>
<keyword evidence="3" id="KW-1185">Reference proteome</keyword>
<dbReference type="Gene3D" id="1.10.510.10">
    <property type="entry name" value="Transferase(Phosphotransferase) domain 1"/>
    <property type="match status" value="2"/>
</dbReference>
<dbReference type="GO" id="GO:0004674">
    <property type="term" value="F:protein serine/threonine kinase activity"/>
    <property type="evidence" value="ECO:0007669"/>
    <property type="project" value="TreeGrafter"/>
</dbReference>
<dbReference type="GO" id="GO:0005524">
    <property type="term" value="F:ATP binding"/>
    <property type="evidence" value="ECO:0007669"/>
    <property type="project" value="InterPro"/>
</dbReference>
<organism evidence="2 3">
    <name type="scientific">Hypsibius exemplaris</name>
    <name type="common">Freshwater tardigrade</name>
    <dbReference type="NCBI Taxonomy" id="2072580"/>
    <lineage>
        <taxon>Eukaryota</taxon>
        <taxon>Metazoa</taxon>
        <taxon>Ecdysozoa</taxon>
        <taxon>Tardigrada</taxon>
        <taxon>Eutardigrada</taxon>
        <taxon>Parachela</taxon>
        <taxon>Hypsibioidea</taxon>
        <taxon>Hypsibiidae</taxon>
        <taxon>Hypsibius</taxon>
    </lineage>
</organism>
<dbReference type="InterPro" id="IPR011009">
    <property type="entry name" value="Kinase-like_dom_sf"/>
</dbReference>
<dbReference type="SUPFAM" id="SSF56112">
    <property type="entry name" value="Protein kinase-like (PK-like)"/>
    <property type="match status" value="2"/>
</dbReference>
<dbReference type="InterPro" id="IPR008271">
    <property type="entry name" value="Ser/Thr_kinase_AS"/>
</dbReference>
<dbReference type="InterPro" id="IPR053235">
    <property type="entry name" value="Ser_Thr_kinase"/>
</dbReference>
<dbReference type="OrthoDB" id="4062651at2759"/>
<dbReference type="PROSITE" id="PS00108">
    <property type="entry name" value="PROTEIN_KINASE_ST"/>
    <property type="match status" value="1"/>
</dbReference>
<evidence type="ECO:0000313" key="3">
    <source>
        <dbReference type="Proteomes" id="UP000192578"/>
    </source>
</evidence>
<feature type="domain" description="Protein kinase" evidence="1">
    <location>
        <begin position="136"/>
        <end position="397"/>
    </location>
</feature>
<dbReference type="SMART" id="SM00220">
    <property type="entry name" value="S_TKc"/>
    <property type="match status" value="1"/>
</dbReference>
<protein>
    <recommendedName>
        <fullName evidence="1">Protein kinase domain-containing protein</fullName>
    </recommendedName>
</protein>
<reference evidence="3" key="1">
    <citation type="submission" date="2017-01" db="EMBL/GenBank/DDBJ databases">
        <title>Comparative genomics of anhydrobiosis in the tardigrade Hypsibius dujardini.</title>
        <authorList>
            <person name="Yoshida Y."/>
            <person name="Koutsovoulos G."/>
            <person name="Laetsch D."/>
            <person name="Stevens L."/>
            <person name="Kumar S."/>
            <person name="Horikawa D."/>
            <person name="Ishino K."/>
            <person name="Komine S."/>
            <person name="Tomita M."/>
            <person name="Blaxter M."/>
            <person name="Arakawa K."/>
        </authorList>
    </citation>
    <scope>NUCLEOTIDE SEQUENCE [LARGE SCALE GENOMIC DNA]</scope>
    <source>
        <strain evidence="3">Z151</strain>
    </source>
</reference>
<gene>
    <name evidence="2" type="ORF">BV898_16423</name>
</gene>
<dbReference type="Proteomes" id="UP000192578">
    <property type="component" value="Unassembled WGS sequence"/>
</dbReference>
<sequence length="397" mass="44597">MATGNGAVFVSIEVHRSVIERLNRMEHLRKLALELGGITHVRLVRYYALGFCDDPTMRGFTAPSICLLMEPSHFADQPGISLHDLCRSSRLTTDQIITYAYQLLDAIKYLHDRDNPFVIAVLRSPLIIVSPDRKSLKIADWLNPCKYNEIINVYNFGKPHWSFMHPDLIAYWERYSLRDILAEKRTALLQLNYTSVVQYLAIGRIPIGPGGMPFPKPQTAVLMEFCDGGTLNALCKEKKLVESELLDFLRQIASAISYLHNLPLPIFHGDIKGENIFLNSSQTSCKLGDMDNFHILVEGKTNRGGIKFKEGTLFHMSPEMLRYAVGASAEAVDDKEEGISTGIGRASDVWSVGCVGLEMVGAGERNGRQQLNSLCRLMYLHGQRMPIEAWQIAEPEL</sequence>
<dbReference type="InterPro" id="IPR000719">
    <property type="entry name" value="Prot_kinase_dom"/>
</dbReference>
<name>A0A9X6RLG8_HYPEX</name>
<dbReference type="PROSITE" id="PS50011">
    <property type="entry name" value="PROTEIN_KINASE_DOM"/>
    <property type="match status" value="1"/>
</dbReference>
<dbReference type="AlphaFoldDB" id="A0A9X6RLG8"/>
<dbReference type="EMBL" id="MTYJ01000246">
    <property type="protein sequence ID" value="OWA51965.1"/>
    <property type="molecule type" value="Genomic_DNA"/>
</dbReference>
<proteinExistence type="predicted"/>
<dbReference type="Pfam" id="PF00069">
    <property type="entry name" value="Pkinase"/>
    <property type="match status" value="1"/>
</dbReference>
<comment type="caution">
    <text evidence="2">The sequence shown here is derived from an EMBL/GenBank/DDBJ whole genome shotgun (WGS) entry which is preliminary data.</text>
</comment>
<accession>A0A9X6RLG8</accession>
<dbReference type="PANTHER" id="PTHR24361">
    <property type="entry name" value="MITOGEN-ACTIVATED KINASE KINASE KINASE"/>
    <property type="match status" value="1"/>
</dbReference>